<accession>A0A8T0G0E3</accession>
<dbReference type="PANTHER" id="PTHR13161">
    <property type="entry name" value="SPLICING FACTOR SUPPRESSOR OF WHITE APRICOT"/>
    <property type="match status" value="1"/>
</dbReference>
<dbReference type="EMBL" id="JABXBU010000001">
    <property type="protein sequence ID" value="KAF8795975.1"/>
    <property type="molecule type" value="Genomic_DNA"/>
</dbReference>
<feature type="region of interest" description="Disordered" evidence="3">
    <location>
        <begin position="612"/>
        <end position="950"/>
    </location>
</feature>
<evidence type="ECO:0000313" key="6">
    <source>
        <dbReference type="Proteomes" id="UP000807504"/>
    </source>
</evidence>
<evidence type="ECO:0000256" key="2">
    <source>
        <dbReference type="ARBA" id="ARBA00023187"/>
    </source>
</evidence>
<feature type="compositionally biased region" description="Polar residues" evidence="3">
    <location>
        <begin position="873"/>
        <end position="913"/>
    </location>
</feature>
<dbReference type="AlphaFoldDB" id="A0A8T0G0E3"/>
<comment type="caution">
    <text evidence="5">The sequence shown here is derived from an EMBL/GenBank/DDBJ whole genome shotgun (WGS) entry which is preliminary data.</text>
</comment>
<organism evidence="5 6">
    <name type="scientific">Argiope bruennichi</name>
    <name type="common">Wasp spider</name>
    <name type="synonym">Aranea bruennichi</name>
    <dbReference type="NCBI Taxonomy" id="94029"/>
    <lineage>
        <taxon>Eukaryota</taxon>
        <taxon>Metazoa</taxon>
        <taxon>Ecdysozoa</taxon>
        <taxon>Arthropoda</taxon>
        <taxon>Chelicerata</taxon>
        <taxon>Arachnida</taxon>
        <taxon>Araneae</taxon>
        <taxon>Araneomorphae</taxon>
        <taxon>Entelegynae</taxon>
        <taxon>Araneoidea</taxon>
        <taxon>Araneidae</taxon>
        <taxon>Argiope</taxon>
    </lineage>
</organism>
<dbReference type="GO" id="GO:0008380">
    <property type="term" value="P:RNA splicing"/>
    <property type="evidence" value="ECO:0007669"/>
    <property type="project" value="UniProtKB-KW"/>
</dbReference>
<reference evidence="5" key="2">
    <citation type="submission" date="2020-06" db="EMBL/GenBank/DDBJ databases">
        <authorList>
            <person name="Sheffer M."/>
        </authorList>
    </citation>
    <scope>NUCLEOTIDE SEQUENCE</scope>
</reference>
<keyword evidence="2" id="KW-0508">mRNA splicing</keyword>
<feature type="compositionally biased region" description="Low complexity" evidence="3">
    <location>
        <begin position="422"/>
        <end position="435"/>
    </location>
</feature>
<dbReference type="GO" id="GO:0006397">
    <property type="term" value="P:mRNA processing"/>
    <property type="evidence" value="ECO:0007669"/>
    <property type="project" value="UniProtKB-KW"/>
</dbReference>
<feature type="compositionally biased region" description="Basic residues" evidence="3">
    <location>
        <begin position="243"/>
        <end position="253"/>
    </location>
</feature>
<feature type="compositionally biased region" description="Acidic residues" evidence="3">
    <location>
        <begin position="162"/>
        <end position="182"/>
    </location>
</feature>
<feature type="region of interest" description="Disordered" evidence="3">
    <location>
        <begin position="145"/>
        <end position="182"/>
    </location>
</feature>
<protein>
    <submittedName>
        <fullName evidence="5">CLK4-associating serine/arginine rich protein like</fullName>
    </submittedName>
</protein>
<dbReference type="Proteomes" id="UP000807504">
    <property type="component" value="Unassembled WGS sequence"/>
</dbReference>
<gene>
    <name evidence="5" type="ORF">HNY73_000410</name>
</gene>
<proteinExistence type="predicted"/>
<feature type="compositionally biased region" description="Polar residues" evidence="3">
    <location>
        <begin position="803"/>
        <end position="813"/>
    </location>
</feature>
<name>A0A8T0G0E3_ARGBR</name>
<feature type="compositionally biased region" description="Basic residues" evidence="3">
    <location>
        <begin position="402"/>
        <end position="421"/>
    </location>
</feature>
<dbReference type="InterPro" id="IPR040397">
    <property type="entry name" value="SWAP"/>
</dbReference>
<feature type="domain" description="Suppressor of white apricot N-terminal" evidence="4">
    <location>
        <begin position="39"/>
        <end position="150"/>
    </location>
</feature>
<feature type="compositionally biased region" description="Basic and acidic residues" evidence="3">
    <location>
        <begin position="774"/>
        <end position="798"/>
    </location>
</feature>
<feature type="compositionally biased region" description="Low complexity" evidence="3">
    <location>
        <begin position="445"/>
        <end position="457"/>
    </location>
</feature>
<feature type="compositionally biased region" description="Basic residues" evidence="3">
    <location>
        <begin position="369"/>
        <end position="390"/>
    </location>
</feature>
<keyword evidence="6" id="KW-1185">Reference proteome</keyword>
<feature type="compositionally biased region" description="Polar residues" evidence="3">
    <location>
        <begin position="311"/>
        <end position="325"/>
    </location>
</feature>
<feature type="compositionally biased region" description="Basic residues" evidence="3">
    <location>
        <begin position="701"/>
        <end position="722"/>
    </location>
</feature>
<evidence type="ECO:0000313" key="5">
    <source>
        <dbReference type="EMBL" id="KAF8795975.1"/>
    </source>
</evidence>
<sequence>MWHEARKQEKKIRGMMVDYKRRAERRREYYEKIKQDPAQFLQVHGRPAKIHLDPAVAIAADSPATMMPWQGHADNLIDRFDVRAHLDIIPEYDPSKRCPKKKGKPYKVNEDKFLHQIFIEERFGIFKPDEEKKKPTDKKAAIGYVYEDSTESPQHQNNISKEDEDDEENEEEKEEDLSDIDLDVTVDVNMLTPAQCEEMNAHSLKYGMVDEDFITYLHHDKDEAEQLKLAREIEEEKAMYSGRKSRRERRALREKKLAGRKITSPPSYAARDSPTYTPMRHSTSKSRSRSPPDAGKIMFITSFGGEGSDGEQLSKSGSKSSTNNLKPGKSQKPKDSSGSVFGPQLPFKIDDEKSSRMSRNSSYSDSSRSSHRSKRKLEKHHSRHRSRHSSHSSSGRSVSPRKSSHDKKRSRRSRTRSRSRSRSYSVSKSRSRSCSQHLTWRIKAKSASQSRSRSKSATKVVENKSESPKLPPPPVKSYYRHSLSKSNSEVSDESEEDKSPSRTPQLSNVSGIPEFLSDMNYYVKKSVVLYIYLHDLFKLTQKLQPLMGKAAPATKAKMTPQERLRRKMQLALKKQYKADKQAQLEKTEKQLQERQDRAEELREMAIKLRQRERERRHKMRGYDYDSDSDSTWTKNPDYPHRSDSNYSTKRNNQTSSRSNSSFSSQERSPPPDAPSNSRRRSRSKTPSRSSIRSPNNERRRSPYRRNSPTHRSPKRSPQRNYRRSPGYGSRNQSNSSRRYSPQRNSPRRYSPARNQSRRYSPPRNDSYRYSPSRSEFHRYSPSRSDSHRYSPSRSDSHRYSPCRSDSNRYSPSRSDARRYSPSRSDARRYSPSRNDLHRYSPTRSDLHRYSPSRSDLHRYSPSRSDSYRYAPSKNDSYRYSPSRNDSYRYSPSRNESYRYSPSRNDSYRYSPSRNDSRRYHQSKTYRQGNSPSQRSRSPSRSYGTRPLVDY</sequence>
<dbReference type="Pfam" id="PF09750">
    <property type="entry name" value="DRY_EERY"/>
    <property type="match status" value="1"/>
</dbReference>
<reference evidence="5" key="1">
    <citation type="journal article" date="2020" name="bioRxiv">
        <title>Chromosome-level reference genome of the European wasp spider Argiope bruennichi: a resource for studies on range expansion and evolutionary adaptation.</title>
        <authorList>
            <person name="Sheffer M.M."/>
            <person name="Hoppe A."/>
            <person name="Krehenwinkel H."/>
            <person name="Uhl G."/>
            <person name="Kuss A.W."/>
            <person name="Jensen L."/>
            <person name="Jensen C."/>
            <person name="Gillespie R.G."/>
            <person name="Hoff K.J."/>
            <person name="Prost S."/>
        </authorList>
    </citation>
    <scope>NUCLEOTIDE SEQUENCE</scope>
</reference>
<feature type="compositionally biased region" description="Low complexity" evidence="3">
    <location>
        <begin position="647"/>
        <end position="667"/>
    </location>
</feature>
<evidence type="ECO:0000256" key="3">
    <source>
        <dbReference type="SAM" id="MobiDB-lite"/>
    </source>
</evidence>
<feature type="region of interest" description="Disordered" evidence="3">
    <location>
        <begin position="237"/>
        <end position="510"/>
    </location>
</feature>
<dbReference type="InterPro" id="IPR019147">
    <property type="entry name" value="SWAP_N_domain"/>
</dbReference>
<feature type="compositionally biased region" description="Basic and acidic residues" evidence="3">
    <location>
        <begin position="814"/>
        <end position="858"/>
    </location>
</feature>
<dbReference type="SMART" id="SM01141">
    <property type="entry name" value="DRY_EERY"/>
    <property type="match status" value="1"/>
</dbReference>
<dbReference type="PANTHER" id="PTHR13161:SF4">
    <property type="entry name" value="CLK4-ASSOCIATING SERINE_ARGININE RICH PROTEIN"/>
    <property type="match status" value="1"/>
</dbReference>
<keyword evidence="1" id="KW-0507">mRNA processing</keyword>
<evidence type="ECO:0000259" key="4">
    <source>
        <dbReference type="SMART" id="SM01141"/>
    </source>
</evidence>
<feature type="compositionally biased region" description="Low complexity" evidence="3">
    <location>
        <begin position="357"/>
        <end position="367"/>
    </location>
</feature>
<evidence type="ECO:0000256" key="1">
    <source>
        <dbReference type="ARBA" id="ARBA00022664"/>
    </source>
</evidence>
<feature type="compositionally biased region" description="Low complexity" evidence="3">
    <location>
        <begin position="930"/>
        <end position="941"/>
    </location>
</feature>
<feature type="compositionally biased region" description="Low complexity" evidence="3">
    <location>
        <begin position="391"/>
        <end position="401"/>
    </location>
</feature>
<feature type="compositionally biased region" description="Low complexity" evidence="3">
    <location>
        <begin position="859"/>
        <end position="872"/>
    </location>
</feature>
<feature type="region of interest" description="Disordered" evidence="3">
    <location>
        <begin position="576"/>
        <end position="597"/>
    </location>
</feature>
<feature type="compositionally biased region" description="Low complexity" evidence="3">
    <location>
        <begin position="729"/>
        <end position="751"/>
    </location>
</feature>